<dbReference type="Pfam" id="PF01797">
    <property type="entry name" value="Y1_Tnp"/>
    <property type="match status" value="1"/>
</dbReference>
<sequence length="209" mass="24813">MLHTDFYRSRLPHIQPLGGTFFVTTRLYGSVPQIEKQRLSEDFLLRKQQIIARRDHTPDELDRLTRQYFAAYETILEKSNFGPKWLAVNAIAEQIARALHYFDAKRYELIAYCLMSNHVHVVFTLNDEAVSLQQVMHSLKSFTASKCNELLDRTGAFWEHESYDRLVRDRAELHRIVQYVLHNPVKAGLCQCWQDWKWTYIKPEYNDFT</sequence>
<dbReference type="Proteomes" id="UP000501128">
    <property type="component" value="Chromosome"/>
</dbReference>
<gene>
    <name evidence="2" type="ORF">HH216_03745</name>
</gene>
<evidence type="ECO:0000259" key="1">
    <source>
        <dbReference type="SMART" id="SM01321"/>
    </source>
</evidence>
<organism evidence="2 3">
    <name type="scientific">Spirosoma rhododendri</name>
    <dbReference type="NCBI Taxonomy" id="2728024"/>
    <lineage>
        <taxon>Bacteria</taxon>
        <taxon>Pseudomonadati</taxon>
        <taxon>Bacteroidota</taxon>
        <taxon>Cytophagia</taxon>
        <taxon>Cytophagales</taxon>
        <taxon>Cytophagaceae</taxon>
        <taxon>Spirosoma</taxon>
    </lineage>
</organism>
<evidence type="ECO:0000313" key="3">
    <source>
        <dbReference type="Proteomes" id="UP000501128"/>
    </source>
</evidence>
<feature type="domain" description="Transposase IS200-like" evidence="1">
    <location>
        <begin position="16"/>
        <end position="183"/>
    </location>
</feature>
<proteinExistence type="predicted"/>
<dbReference type="SUPFAM" id="SSF143422">
    <property type="entry name" value="Transposase IS200-like"/>
    <property type="match status" value="1"/>
</dbReference>
<dbReference type="EMBL" id="CP051677">
    <property type="protein sequence ID" value="QJD77626.1"/>
    <property type="molecule type" value="Genomic_DNA"/>
</dbReference>
<dbReference type="GO" id="GO:0043565">
    <property type="term" value="F:sequence-specific DNA binding"/>
    <property type="evidence" value="ECO:0007669"/>
    <property type="project" value="TreeGrafter"/>
</dbReference>
<dbReference type="NCBIfam" id="NF047646">
    <property type="entry name" value="REP_Tyr_transpos"/>
    <property type="match status" value="1"/>
</dbReference>
<dbReference type="InterPro" id="IPR036515">
    <property type="entry name" value="Transposase_17_sf"/>
</dbReference>
<protein>
    <recommendedName>
        <fullName evidence="1">Transposase IS200-like domain-containing protein</fullName>
    </recommendedName>
</protein>
<keyword evidence="3" id="KW-1185">Reference proteome</keyword>
<dbReference type="SMART" id="SM01321">
    <property type="entry name" value="Y1_Tnp"/>
    <property type="match status" value="1"/>
</dbReference>
<dbReference type="AlphaFoldDB" id="A0A7L5DH53"/>
<accession>A0A7L5DH53</accession>
<evidence type="ECO:0000313" key="2">
    <source>
        <dbReference type="EMBL" id="QJD77626.1"/>
    </source>
</evidence>
<dbReference type="PANTHER" id="PTHR36966:SF1">
    <property type="entry name" value="REP-ASSOCIATED TYROSINE TRANSPOSASE"/>
    <property type="match status" value="1"/>
</dbReference>
<dbReference type="KEGG" id="srho:HH216_03745"/>
<dbReference type="InterPro" id="IPR002686">
    <property type="entry name" value="Transposase_17"/>
</dbReference>
<reference evidence="2 3" key="1">
    <citation type="submission" date="2020-04" db="EMBL/GenBank/DDBJ databases">
        <title>Genome sequencing of novel species.</title>
        <authorList>
            <person name="Heo J."/>
            <person name="Kim S.-J."/>
            <person name="Kim J.-S."/>
            <person name="Hong S.-B."/>
            <person name="Kwon S.-W."/>
        </authorList>
    </citation>
    <scope>NUCLEOTIDE SEQUENCE [LARGE SCALE GENOMIC DNA]</scope>
    <source>
        <strain evidence="2 3">CJU-R4</strain>
    </source>
</reference>
<dbReference type="PANTHER" id="PTHR36966">
    <property type="entry name" value="REP-ASSOCIATED TYROSINE TRANSPOSASE"/>
    <property type="match status" value="1"/>
</dbReference>
<dbReference type="GO" id="GO:0006313">
    <property type="term" value="P:DNA transposition"/>
    <property type="evidence" value="ECO:0007669"/>
    <property type="project" value="InterPro"/>
</dbReference>
<name>A0A7L5DH53_9BACT</name>
<dbReference type="GO" id="GO:0004803">
    <property type="term" value="F:transposase activity"/>
    <property type="evidence" value="ECO:0007669"/>
    <property type="project" value="InterPro"/>
</dbReference>
<dbReference type="RefSeq" id="WP_169549570.1">
    <property type="nucleotide sequence ID" value="NZ_CP051677.1"/>
</dbReference>
<dbReference type="Gene3D" id="3.30.70.1290">
    <property type="entry name" value="Transposase IS200-like"/>
    <property type="match status" value="1"/>
</dbReference>
<dbReference type="InterPro" id="IPR052715">
    <property type="entry name" value="RAYT_transposase"/>
</dbReference>